<evidence type="ECO:0000256" key="5">
    <source>
        <dbReference type="ARBA" id="ARBA00022989"/>
    </source>
</evidence>
<proteinExistence type="inferred from homology"/>
<comment type="subcellular location">
    <subcellularLocation>
        <location evidence="8">Cell inner membrane</location>
        <topology evidence="8">Single-pass type II membrane protein</topology>
    </subcellularLocation>
    <subcellularLocation>
        <location evidence="1">Cell membrane</location>
        <topology evidence="1">Single-pass type II membrane protein</topology>
    </subcellularLocation>
    <text evidence="8">Localizes to the division septum where it forms a ring structure.</text>
</comment>
<dbReference type="EMBL" id="BAABHY010000001">
    <property type="protein sequence ID" value="GAA5104638.1"/>
    <property type="molecule type" value="Genomic_DNA"/>
</dbReference>
<keyword evidence="7 8" id="KW-0131">Cell cycle</keyword>
<gene>
    <name evidence="8 10" type="primary">ftsL</name>
    <name evidence="10" type="ORF">GCM10023211_02610</name>
</gene>
<dbReference type="RefSeq" id="WP_345487929.1">
    <property type="nucleotide sequence ID" value="NZ_BAABHY010000001.1"/>
</dbReference>
<comment type="similarity">
    <text evidence="8">Belongs to the FtsL family.</text>
</comment>
<evidence type="ECO:0000256" key="2">
    <source>
        <dbReference type="ARBA" id="ARBA00022475"/>
    </source>
</evidence>
<name>A0ABP9MZH7_9GAMM</name>
<dbReference type="PANTHER" id="PTHR37479:SF1">
    <property type="entry name" value="CELL DIVISION PROTEIN FTSL"/>
    <property type="match status" value="1"/>
</dbReference>
<evidence type="ECO:0000313" key="10">
    <source>
        <dbReference type="EMBL" id="GAA5104638.1"/>
    </source>
</evidence>
<keyword evidence="4 8" id="KW-0812">Transmembrane</keyword>
<dbReference type="Proteomes" id="UP001500171">
    <property type="component" value="Unassembled WGS sequence"/>
</dbReference>
<dbReference type="Pfam" id="PF04999">
    <property type="entry name" value="FtsL"/>
    <property type="match status" value="1"/>
</dbReference>
<keyword evidence="8" id="KW-0997">Cell inner membrane</keyword>
<dbReference type="GO" id="GO:0051301">
    <property type="term" value="P:cell division"/>
    <property type="evidence" value="ECO:0007669"/>
    <property type="project" value="UniProtKB-KW"/>
</dbReference>
<comment type="function">
    <text evidence="8">Essential cell division protein. May link together the upstream cell division proteins, which are predominantly cytoplasmic, with the downstream cell division proteins, which are predominantly periplasmic.</text>
</comment>
<dbReference type="NCBIfam" id="NF008040">
    <property type="entry name" value="PRK10772.1"/>
    <property type="match status" value="1"/>
</dbReference>
<reference evidence="11" key="1">
    <citation type="journal article" date="2019" name="Int. J. Syst. Evol. Microbiol.">
        <title>The Global Catalogue of Microorganisms (GCM) 10K type strain sequencing project: providing services to taxonomists for standard genome sequencing and annotation.</title>
        <authorList>
            <consortium name="The Broad Institute Genomics Platform"/>
            <consortium name="The Broad Institute Genome Sequencing Center for Infectious Disease"/>
            <person name="Wu L."/>
            <person name="Ma J."/>
        </authorList>
    </citation>
    <scope>NUCLEOTIDE SEQUENCE [LARGE SCALE GENOMIC DNA]</scope>
    <source>
        <strain evidence="11">JCM 18050</strain>
    </source>
</reference>
<evidence type="ECO:0000256" key="1">
    <source>
        <dbReference type="ARBA" id="ARBA00004401"/>
    </source>
</evidence>
<evidence type="ECO:0000256" key="7">
    <source>
        <dbReference type="ARBA" id="ARBA00023306"/>
    </source>
</evidence>
<dbReference type="PANTHER" id="PTHR37479">
    <property type="entry name" value="CELL DIVISION PROTEIN FTSL"/>
    <property type="match status" value="1"/>
</dbReference>
<evidence type="ECO:0000256" key="4">
    <source>
        <dbReference type="ARBA" id="ARBA00022692"/>
    </source>
</evidence>
<evidence type="ECO:0000256" key="9">
    <source>
        <dbReference type="NCBIfam" id="TIGR02209"/>
    </source>
</evidence>
<evidence type="ECO:0000313" key="11">
    <source>
        <dbReference type="Proteomes" id="UP001500171"/>
    </source>
</evidence>
<keyword evidence="3 8" id="KW-0132">Cell division</keyword>
<evidence type="ECO:0000256" key="6">
    <source>
        <dbReference type="ARBA" id="ARBA00023136"/>
    </source>
</evidence>
<protein>
    <recommendedName>
        <fullName evidence="8 9">Cell division protein FtsL</fullName>
    </recommendedName>
</protein>
<accession>A0ABP9MZH7</accession>
<dbReference type="NCBIfam" id="TIGR02209">
    <property type="entry name" value="ftsL_broad"/>
    <property type="match status" value="1"/>
</dbReference>
<dbReference type="InterPro" id="IPR011922">
    <property type="entry name" value="Cell_div_FtsL"/>
</dbReference>
<feature type="transmembrane region" description="Helical" evidence="8">
    <location>
        <begin position="25"/>
        <end position="44"/>
    </location>
</feature>
<keyword evidence="6 8" id="KW-0472">Membrane</keyword>
<evidence type="ECO:0000256" key="3">
    <source>
        <dbReference type="ARBA" id="ARBA00022618"/>
    </source>
</evidence>
<dbReference type="HAMAP" id="MF_00910">
    <property type="entry name" value="FtsL"/>
    <property type="match status" value="1"/>
</dbReference>
<keyword evidence="2 8" id="KW-1003">Cell membrane</keyword>
<sequence length="109" mass="12846">MSNNQKKRFSLVKLIIDDLFKNQKISLLLVCLIIVSAILVLWTTQQTRKQLFAREQLILERDVLESEWRNLVIEENVLADPKRIEQKANLLNMQYVSPKNETVIVIKNR</sequence>
<keyword evidence="5 8" id="KW-1133">Transmembrane helix</keyword>
<keyword evidence="11" id="KW-1185">Reference proteome</keyword>
<comment type="subunit">
    <text evidence="8">Part of a complex composed of FtsB, FtsL and FtsQ.</text>
</comment>
<organism evidence="10 11">
    <name type="scientific">Orbus sasakiae</name>
    <dbReference type="NCBI Taxonomy" id="1078475"/>
    <lineage>
        <taxon>Bacteria</taxon>
        <taxon>Pseudomonadati</taxon>
        <taxon>Pseudomonadota</taxon>
        <taxon>Gammaproteobacteria</taxon>
        <taxon>Orbales</taxon>
        <taxon>Orbaceae</taxon>
        <taxon>Orbus</taxon>
    </lineage>
</organism>
<evidence type="ECO:0000256" key="8">
    <source>
        <dbReference type="HAMAP-Rule" id="MF_00910"/>
    </source>
</evidence>
<comment type="caution">
    <text evidence="10">The sequence shown here is derived from an EMBL/GenBank/DDBJ whole genome shotgun (WGS) entry which is preliminary data.</text>
</comment>